<dbReference type="InterPro" id="IPR000415">
    <property type="entry name" value="Nitroreductase-like"/>
</dbReference>
<name>A0A562IZK9_9GAMM</name>
<dbReference type="NCBIfam" id="TIGR03605">
    <property type="entry name" value="antibiot_sagB"/>
    <property type="match status" value="1"/>
</dbReference>
<dbReference type="InterPro" id="IPR029479">
    <property type="entry name" value="Nitroreductase"/>
</dbReference>
<sequence length="565" mass="62782">MSDSSQSDPNALVVQVQDYHQRTKHRFEGYAKGPETLDWDAQPAPFRHFKGVLVVRLPRLSEIPTHSPVYAALQRPFAQLGQQSPLEPSLDSLGAWLQLSLGITAWKSYGPDRWAVRANPSSGNLHPVEAYVLVRGFPALSDGLYHYEPEQHQLELRAVHSSVTTSHPSVAVILTSVMWREQWKYGERAFRYCQLDTGHAQGALRYAAAALGWTLAEQTHLGTATLARLTGVDRLEEFPARRHPETEREEAEILLALGLDGHRPTPLDAQELRALADQAQWQGVASSIDPYPMYQWPPVAAVAQASRSEDQPYLDTPPLAAELPPQYPDSLPLVGQQAIQQLIIQRRSAQRFDPDYVLSAEGFRVLLARLQPSASVPWDTLSHPPRIALLAFVMNVEGLEPGIYLIPRHPDLWADLQPHLSNQYQPEPVPGFDGLLRLMTTEPLAVKRLSRSAHCHQDIAGGSCLTLGMLVRFATTLEQEGPSAYRALYREAGLIGQLLYLEAEAQQIRGTGIGCFFDDPVHTLVGLEGMSWQSLYHFTLGLPIVDSRIETTPAYTDDLSATHDA</sequence>
<dbReference type="InterPro" id="IPR020051">
    <property type="entry name" value="SagB-type_dehydrogenase"/>
</dbReference>
<dbReference type="OrthoDB" id="9801593at2"/>
<feature type="domain" description="Nitroreductase" evidence="1">
    <location>
        <begin position="114"/>
        <end position="236"/>
    </location>
</feature>
<evidence type="ECO:0000313" key="2">
    <source>
        <dbReference type="EMBL" id="TWH76280.1"/>
    </source>
</evidence>
<dbReference type="CDD" id="cd02142">
    <property type="entry name" value="McbC_SagB-like_oxidoreductase"/>
    <property type="match status" value="1"/>
</dbReference>
<organism evidence="2 3">
    <name type="scientific">Azomonas agilis</name>
    <dbReference type="NCBI Taxonomy" id="116849"/>
    <lineage>
        <taxon>Bacteria</taxon>
        <taxon>Pseudomonadati</taxon>
        <taxon>Pseudomonadota</taxon>
        <taxon>Gammaproteobacteria</taxon>
        <taxon>Pseudomonadales</taxon>
        <taxon>Pseudomonadaceae</taxon>
        <taxon>Azomonas</taxon>
    </lineage>
</organism>
<accession>A0A562IZK9</accession>
<comment type="caution">
    <text evidence="2">The sequence shown here is derived from an EMBL/GenBank/DDBJ whole genome shotgun (WGS) entry which is preliminary data.</text>
</comment>
<dbReference type="Pfam" id="PF00881">
    <property type="entry name" value="Nitroreductase"/>
    <property type="match status" value="2"/>
</dbReference>
<dbReference type="SUPFAM" id="SSF55469">
    <property type="entry name" value="FMN-dependent nitroreductase-like"/>
    <property type="match status" value="2"/>
</dbReference>
<feature type="domain" description="Nitroreductase" evidence="1">
    <location>
        <begin position="343"/>
        <end position="541"/>
    </location>
</feature>
<proteinExistence type="predicted"/>
<reference evidence="2 3" key="1">
    <citation type="submission" date="2019-07" db="EMBL/GenBank/DDBJ databases">
        <title>Genomic Encyclopedia of Type Strains, Phase I: the one thousand microbial genomes (KMG-I) project.</title>
        <authorList>
            <person name="Kyrpides N."/>
        </authorList>
    </citation>
    <scope>NUCLEOTIDE SEQUENCE [LARGE SCALE GENOMIC DNA]</scope>
    <source>
        <strain evidence="2 3">DSM 375</strain>
    </source>
</reference>
<dbReference type="RefSeq" id="WP_144570927.1">
    <property type="nucleotide sequence ID" value="NZ_VLKG01000003.1"/>
</dbReference>
<evidence type="ECO:0000259" key="1">
    <source>
        <dbReference type="Pfam" id="PF00881"/>
    </source>
</evidence>
<gene>
    <name evidence="2" type="ORF">LX59_01203</name>
</gene>
<dbReference type="PANTHER" id="PTHR42741">
    <property type="entry name" value="NITROREDUCTASE FAMILY PROTEIN"/>
    <property type="match status" value="1"/>
</dbReference>
<protein>
    <submittedName>
        <fullName evidence="2">SagB-type dehydrogenase family enzyme</fullName>
    </submittedName>
</protein>
<dbReference type="EMBL" id="VLKG01000003">
    <property type="protein sequence ID" value="TWH76280.1"/>
    <property type="molecule type" value="Genomic_DNA"/>
</dbReference>
<evidence type="ECO:0000313" key="3">
    <source>
        <dbReference type="Proteomes" id="UP000319627"/>
    </source>
</evidence>
<dbReference type="Gene3D" id="3.40.109.10">
    <property type="entry name" value="NADH Oxidase"/>
    <property type="match status" value="2"/>
</dbReference>
<dbReference type="AlphaFoldDB" id="A0A562IZK9"/>
<keyword evidence="3" id="KW-1185">Reference proteome</keyword>
<dbReference type="PANTHER" id="PTHR42741:SF3">
    <property type="entry name" value="NITROREDUCTASE FAMILY PROTEIN"/>
    <property type="match status" value="1"/>
</dbReference>
<dbReference type="GO" id="GO:0016491">
    <property type="term" value="F:oxidoreductase activity"/>
    <property type="evidence" value="ECO:0007669"/>
    <property type="project" value="InterPro"/>
</dbReference>
<dbReference type="Proteomes" id="UP000319627">
    <property type="component" value="Unassembled WGS sequence"/>
</dbReference>